<evidence type="ECO:0000313" key="2">
    <source>
        <dbReference type="EMBL" id="KAF0323317.1"/>
    </source>
</evidence>
<organism evidence="2 3">
    <name type="scientific">Colletotrichum asianum</name>
    <dbReference type="NCBI Taxonomy" id="702518"/>
    <lineage>
        <taxon>Eukaryota</taxon>
        <taxon>Fungi</taxon>
        <taxon>Dikarya</taxon>
        <taxon>Ascomycota</taxon>
        <taxon>Pezizomycotina</taxon>
        <taxon>Sordariomycetes</taxon>
        <taxon>Hypocreomycetidae</taxon>
        <taxon>Glomerellales</taxon>
        <taxon>Glomerellaceae</taxon>
        <taxon>Colletotrichum</taxon>
        <taxon>Colletotrichum gloeosporioides species complex</taxon>
    </lineage>
</organism>
<dbReference type="EMBL" id="WOWK01000053">
    <property type="protein sequence ID" value="KAF0323317.1"/>
    <property type="molecule type" value="Genomic_DNA"/>
</dbReference>
<feature type="region of interest" description="Disordered" evidence="1">
    <location>
        <begin position="76"/>
        <end position="103"/>
    </location>
</feature>
<reference evidence="2 3" key="1">
    <citation type="submission" date="2019-12" db="EMBL/GenBank/DDBJ databases">
        <title>A genome sequence resource for the geographically widespread anthracnose pathogen Colletotrichum asianum.</title>
        <authorList>
            <person name="Meng Y."/>
        </authorList>
    </citation>
    <scope>NUCLEOTIDE SEQUENCE [LARGE SCALE GENOMIC DNA]</scope>
    <source>
        <strain evidence="2 3">ICMP 18580</strain>
    </source>
</reference>
<comment type="caution">
    <text evidence="2">The sequence shown here is derived from an EMBL/GenBank/DDBJ whole genome shotgun (WGS) entry which is preliminary data.</text>
</comment>
<dbReference type="Proteomes" id="UP000434172">
    <property type="component" value="Unassembled WGS sequence"/>
</dbReference>
<gene>
    <name evidence="2" type="ORF">GQ607_009435</name>
</gene>
<evidence type="ECO:0000256" key="1">
    <source>
        <dbReference type="SAM" id="MobiDB-lite"/>
    </source>
</evidence>
<proteinExistence type="predicted"/>
<accession>A0A8H3ZPV8</accession>
<keyword evidence="3" id="KW-1185">Reference proteome</keyword>
<protein>
    <submittedName>
        <fullName evidence="2">Uncharacterized protein</fullName>
    </submittedName>
</protein>
<evidence type="ECO:0000313" key="3">
    <source>
        <dbReference type="Proteomes" id="UP000434172"/>
    </source>
</evidence>
<name>A0A8H3ZPV8_9PEZI</name>
<sequence>MATDEGWNSAKLKGIFPIESFRRARRRWQQGCAISSCVPHLRRRPVYCQTMGCLSRGVLETKEDSPNSSSIDLIRQDQQPLQPVPRSSAHGKSTGLRRRPSNLLLRGGGFAPETANCSTEASSHVRAGCKCPSHRRCHGWPQETYPLKKLIRASFTSKRLWSFRCPVPRGFDGSPI</sequence>
<dbReference type="AlphaFoldDB" id="A0A8H3ZPV8"/>